<dbReference type="InterPro" id="IPR012334">
    <property type="entry name" value="Pectin_lyas_fold"/>
</dbReference>
<reference evidence="4" key="1">
    <citation type="journal article" date="2021" name="PeerJ">
        <title>Extensive microbial diversity within the chicken gut microbiome revealed by metagenomics and culture.</title>
        <authorList>
            <person name="Gilroy R."/>
            <person name="Ravi A."/>
            <person name="Getino M."/>
            <person name="Pursley I."/>
            <person name="Horton D.L."/>
            <person name="Alikhan N.F."/>
            <person name="Baker D."/>
            <person name="Gharbi K."/>
            <person name="Hall N."/>
            <person name="Watson M."/>
            <person name="Adriaenssens E.M."/>
            <person name="Foster-Nyarko E."/>
            <person name="Jarju S."/>
            <person name="Secka A."/>
            <person name="Antonio M."/>
            <person name="Oren A."/>
            <person name="Chaudhuri R.R."/>
            <person name="La Ragione R."/>
            <person name="Hildebrand F."/>
            <person name="Pallen M.J."/>
        </authorList>
    </citation>
    <scope>NUCLEOTIDE SEQUENCE</scope>
    <source>
        <strain evidence="4">5134</strain>
    </source>
</reference>
<dbReference type="InterPro" id="IPR032532">
    <property type="entry name" value="DUF4955"/>
</dbReference>
<protein>
    <submittedName>
        <fullName evidence="4">DUF4955 domain-containing protein</fullName>
    </submittedName>
</protein>
<dbReference type="PROSITE" id="PS51257">
    <property type="entry name" value="PROKAR_LIPOPROTEIN"/>
    <property type="match status" value="1"/>
</dbReference>
<comment type="caution">
    <text evidence="4">The sequence shown here is derived from an EMBL/GenBank/DDBJ whole genome shotgun (WGS) entry which is preliminary data.</text>
</comment>
<dbReference type="InterPro" id="IPR032149">
    <property type="entry name" value="DUF4988"/>
</dbReference>
<dbReference type="Gene3D" id="2.160.20.10">
    <property type="entry name" value="Single-stranded right-handed beta-helix, Pectin lyase-like"/>
    <property type="match status" value="1"/>
</dbReference>
<organism evidence="4 5">
    <name type="scientific">Candidatus Alistipes intestinigallinarum</name>
    <dbReference type="NCBI Taxonomy" id="2838440"/>
    <lineage>
        <taxon>Bacteria</taxon>
        <taxon>Pseudomonadati</taxon>
        <taxon>Bacteroidota</taxon>
        <taxon>Bacteroidia</taxon>
        <taxon>Bacteroidales</taxon>
        <taxon>Rikenellaceae</taxon>
        <taxon>Alistipes</taxon>
    </lineage>
</organism>
<dbReference type="Pfam" id="PF16378">
    <property type="entry name" value="DUF4988"/>
    <property type="match status" value="1"/>
</dbReference>
<feature type="domain" description="Rhamnogalacturonase A/B/Epimerase-like pectate lyase" evidence="1">
    <location>
        <begin position="355"/>
        <end position="457"/>
    </location>
</feature>
<evidence type="ECO:0000313" key="4">
    <source>
        <dbReference type="EMBL" id="HIY68328.1"/>
    </source>
</evidence>
<dbReference type="AlphaFoldDB" id="A0A9D2CBV8"/>
<name>A0A9D2CBV8_9BACT</name>
<reference evidence="4" key="2">
    <citation type="submission" date="2021-04" db="EMBL/GenBank/DDBJ databases">
        <authorList>
            <person name="Gilroy R."/>
        </authorList>
    </citation>
    <scope>NUCLEOTIDE SEQUENCE</scope>
    <source>
        <strain evidence="4">5134</strain>
    </source>
</reference>
<dbReference type="EMBL" id="DXDA01000023">
    <property type="protein sequence ID" value="HIY68328.1"/>
    <property type="molecule type" value="Genomic_DNA"/>
</dbReference>
<evidence type="ECO:0000259" key="3">
    <source>
        <dbReference type="Pfam" id="PF16378"/>
    </source>
</evidence>
<accession>A0A9D2CBV8</accession>
<dbReference type="Pfam" id="PF16315">
    <property type="entry name" value="DUF4955"/>
    <property type="match status" value="1"/>
</dbReference>
<dbReference type="SUPFAM" id="SSF51126">
    <property type="entry name" value="Pectin lyase-like"/>
    <property type="match status" value="1"/>
</dbReference>
<evidence type="ECO:0000259" key="1">
    <source>
        <dbReference type="Pfam" id="PF12708"/>
    </source>
</evidence>
<gene>
    <name evidence="4" type="ORF">H9828_02785</name>
</gene>
<proteinExistence type="predicted"/>
<dbReference type="InterPro" id="IPR011050">
    <property type="entry name" value="Pectin_lyase_fold/virulence"/>
</dbReference>
<dbReference type="InterPro" id="IPR024535">
    <property type="entry name" value="RHGA/B-epi-like_pectate_lyase"/>
</dbReference>
<dbReference type="Proteomes" id="UP000886844">
    <property type="component" value="Unassembled WGS sequence"/>
</dbReference>
<feature type="domain" description="DUF4955" evidence="2">
    <location>
        <begin position="695"/>
        <end position="855"/>
    </location>
</feature>
<sequence length="856" mass="94335">MNKLFLWIAAVSAFVLQSCEKTDGIQDEIDNLRDRVAALESKVGDVNSGIAAFHQLLTSEKVIVGVQETDKGYVIEMSDGSQYPVIEGEKLDVLVPVLGIDDEGYWTVSLDNGATVTRIKDGEGKDVSAWPVVDGEHQPDAEGITPQLRVSGDGAWEVSYDGGSSWSALLQDGKPVNAVGENVVLGYSSVFKTVTYDEENHLFSVELVTGEKCSFPVYDTFDLTIDAGENETFFLGETRQFEVVQTNVAEAMIIRLEGWKAVLDETTLTVTAPSQAQTQTDFTLSIAVTSEEGYLKIVPLKLTLKNKALDANACEAWRNFKAGTAENVLLDFSYAGYKHGEVAPPDVWGLGYKVYNVLDYGLDPTGETSSRKAFIALLKTLKLYREVSSDPANPTANAIIYFPEGKYVLHNEEDNTPVGDGTYTSSDIIIQGGNFVIKGAGRDKTQLIMDSENWPSNPANMWTSPMMLNIKHNSGTTKISEVTADSPAGSFSVEVGGTGSVKAGDWVLLKLEDSSPELVAQELAPYEVEGNMEDINTIHIEDYHQVKSVSGNTVTFYEPLLYAVEAKWNWTLNQYKYYENVGVEDLMFVGHAKDHFGHHLDWRDDGAYKPLNMMRLTNSWIRRVDFESVSEAVSIVSSANCSAYDIRITGKRGHSAVRSQGSSRIFIGKIIDQTSGYECTTSSGASGDTFLDNAGQYHASGVSNPALGTVLWNNTWGTDAMFESHSKQPRATLVDRCTGGFVQWRFGGDDSNVPNHLRDLTIWNMNATNAKHEFVGRVFKWWWSSNLWWKTLPPIIVGFHGPGASQVTFAENDEDGKQQVEYLEGDGMNPVEPLSLYEAQLNNRLGYVPGWLNSLK</sequence>
<feature type="domain" description="DUF4988" evidence="3">
    <location>
        <begin position="26"/>
        <end position="209"/>
    </location>
</feature>
<evidence type="ECO:0000313" key="5">
    <source>
        <dbReference type="Proteomes" id="UP000886844"/>
    </source>
</evidence>
<dbReference type="Pfam" id="PF12708">
    <property type="entry name" value="Pect-lyase_RHGA_epim"/>
    <property type="match status" value="1"/>
</dbReference>
<evidence type="ECO:0000259" key="2">
    <source>
        <dbReference type="Pfam" id="PF16315"/>
    </source>
</evidence>